<comment type="caution">
    <text evidence="3">The sequence shown here is derived from an EMBL/GenBank/DDBJ whole genome shotgun (WGS) entry which is preliminary data.</text>
</comment>
<sequence length="278" mass="31175">MNNIQVIADYIIEQSYDLAQRMNEEYDKEFVFSQMQREEVIELNQWRAQFIEYLGEAAKDGSYEGVWEKASEWARQSGEAAVARGIGLDEAMTTLTSWRTVLWTSIQQKLNDVPLTANDVIEMGLVINPVIDHASQIFSLAYVKSYQESIEKSQSSVLEYSVPVVGLSNDVAILPLIGELDDERARILKEVALHKCLELRNSTLILDLSGVPMVDTMVANELSQVIDSLKLIGVKTVLTGLRPEIAQAVIEIGIKFEGMTIKKNLKSAIEELQSTKTF</sequence>
<protein>
    <submittedName>
        <fullName evidence="3">Anti-anti-sigma factor</fullName>
    </submittedName>
</protein>
<dbReference type="OrthoDB" id="9800154at2"/>
<name>A0A2S5GCQ5_9BACL</name>
<gene>
    <name evidence="3" type="ORF">C4B60_07850</name>
</gene>
<dbReference type="AlphaFoldDB" id="A0A2S5GCQ5"/>
<proteinExistence type="predicted"/>
<dbReference type="Pfam" id="PF01740">
    <property type="entry name" value="STAS"/>
    <property type="match status" value="1"/>
</dbReference>
<dbReference type="InterPro" id="IPR036513">
    <property type="entry name" value="STAS_dom_sf"/>
</dbReference>
<keyword evidence="4" id="KW-1185">Reference proteome</keyword>
<dbReference type="EMBL" id="PREZ01000003">
    <property type="protein sequence ID" value="PPA70701.1"/>
    <property type="molecule type" value="Genomic_DNA"/>
</dbReference>
<organism evidence="3 4">
    <name type="scientific">Jeotgalibacillus proteolyticus</name>
    <dbReference type="NCBI Taxonomy" id="2082395"/>
    <lineage>
        <taxon>Bacteria</taxon>
        <taxon>Bacillati</taxon>
        <taxon>Bacillota</taxon>
        <taxon>Bacilli</taxon>
        <taxon>Bacillales</taxon>
        <taxon>Caryophanaceae</taxon>
        <taxon>Jeotgalibacillus</taxon>
    </lineage>
</organism>
<evidence type="ECO:0000256" key="1">
    <source>
        <dbReference type="ARBA" id="ARBA00022553"/>
    </source>
</evidence>
<dbReference type="PROSITE" id="PS50801">
    <property type="entry name" value="STAS"/>
    <property type="match status" value="1"/>
</dbReference>
<dbReference type="Pfam" id="PF14361">
    <property type="entry name" value="RsbRD_N"/>
    <property type="match status" value="1"/>
</dbReference>
<dbReference type="Gene3D" id="3.30.750.24">
    <property type="entry name" value="STAS domain"/>
    <property type="match status" value="1"/>
</dbReference>
<evidence type="ECO:0000313" key="4">
    <source>
        <dbReference type="Proteomes" id="UP000239047"/>
    </source>
</evidence>
<dbReference type="PANTHER" id="PTHR33745:SF3">
    <property type="entry name" value="RSBT CO-ANTAGONIST PROTEIN RSBRC"/>
    <property type="match status" value="1"/>
</dbReference>
<evidence type="ECO:0000313" key="3">
    <source>
        <dbReference type="EMBL" id="PPA70701.1"/>
    </source>
</evidence>
<dbReference type="SUPFAM" id="SSF52091">
    <property type="entry name" value="SpoIIaa-like"/>
    <property type="match status" value="1"/>
</dbReference>
<dbReference type="RefSeq" id="WP_104057451.1">
    <property type="nucleotide sequence ID" value="NZ_PREZ01000003.1"/>
</dbReference>
<dbReference type="InterPro" id="IPR002645">
    <property type="entry name" value="STAS_dom"/>
</dbReference>
<feature type="domain" description="STAS" evidence="2">
    <location>
        <begin position="161"/>
        <end position="272"/>
    </location>
</feature>
<evidence type="ECO:0000259" key="2">
    <source>
        <dbReference type="PROSITE" id="PS50801"/>
    </source>
</evidence>
<dbReference type="CDD" id="cd07041">
    <property type="entry name" value="STAS_RsbR_RsbS_like"/>
    <property type="match status" value="1"/>
</dbReference>
<reference evidence="3 4" key="1">
    <citation type="submission" date="2018-02" db="EMBL/GenBank/DDBJ databases">
        <title>Jeotgalibacillus proteolyticum sp. nov. a protease producing bacterium isolated from ocean sediments of Laizhou Bay.</title>
        <authorList>
            <person name="Li Y."/>
        </authorList>
    </citation>
    <scope>NUCLEOTIDE SEQUENCE [LARGE SCALE GENOMIC DNA]</scope>
    <source>
        <strain evidence="3 4">22-7</strain>
    </source>
</reference>
<dbReference type="InterPro" id="IPR025751">
    <property type="entry name" value="RsbRD_N_dom"/>
</dbReference>
<keyword evidence="1" id="KW-0597">Phosphoprotein</keyword>
<dbReference type="InterPro" id="IPR051932">
    <property type="entry name" value="Bact_StressResp_Reg"/>
</dbReference>
<accession>A0A2S5GCQ5</accession>
<dbReference type="Proteomes" id="UP000239047">
    <property type="component" value="Unassembled WGS sequence"/>
</dbReference>
<dbReference type="PANTHER" id="PTHR33745">
    <property type="entry name" value="RSBT ANTAGONIST PROTEIN RSBS-RELATED"/>
    <property type="match status" value="1"/>
</dbReference>